<accession>A0A5K3FEP9</accession>
<organism evidence="1">
    <name type="scientific">Mesocestoides corti</name>
    <name type="common">Flatworm</name>
    <dbReference type="NCBI Taxonomy" id="53468"/>
    <lineage>
        <taxon>Eukaryota</taxon>
        <taxon>Metazoa</taxon>
        <taxon>Spiralia</taxon>
        <taxon>Lophotrochozoa</taxon>
        <taxon>Platyhelminthes</taxon>
        <taxon>Cestoda</taxon>
        <taxon>Eucestoda</taxon>
        <taxon>Cyclophyllidea</taxon>
        <taxon>Mesocestoididae</taxon>
        <taxon>Mesocestoides</taxon>
    </lineage>
</organism>
<sequence length="106" mass="11864">MMAVLREAIYQQVFHEVCGSGNSSSERSHDWKIGGSFESLLQQLPFDSSDAWFRTGNLLTAVGGVNFSRCNHLHELARCGSQSEGWSYSRGNTYTHIHSWLVVSLV</sequence>
<reference evidence="1" key="1">
    <citation type="submission" date="2019-11" db="UniProtKB">
        <authorList>
            <consortium name="WormBaseParasite"/>
        </authorList>
    </citation>
    <scope>IDENTIFICATION</scope>
</reference>
<protein>
    <submittedName>
        <fullName evidence="1">Ricin B-type lectin domain-containing protein</fullName>
    </submittedName>
</protein>
<dbReference type="AlphaFoldDB" id="A0A5K3FEP9"/>
<dbReference type="WBParaSite" id="MCU_006841-RA">
    <property type="protein sequence ID" value="MCU_006841-RA"/>
    <property type="gene ID" value="MCU_006841"/>
</dbReference>
<name>A0A5K3FEP9_MESCO</name>
<proteinExistence type="predicted"/>
<evidence type="ECO:0000313" key="1">
    <source>
        <dbReference type="WBParaSite" id="MCU_006841-RA"/>
    </source>
</evidence>